<evidence type="ECO:0000256" key="3">
    <source>
        <dbReference type="ARBA" id="ARBA00022475"/>
    </source>
</evidence>
<evidence type="ECO:0000256" key="5">
    <source>
        <dbReference type="ARBA" id="ARBA00022989"/>
    </source>
</evidence>
<keyword evidence="2" id="KW-0813">Transport</keyword>
<feature type="transmembrane region" description="Helical" evidence="8">
    <location>
        <begin position="34"/>
        <end position="54"/>
    </location>
</feature>
<dbReference type="OrthoDB" id="9766690at2"/>
<evidence type="ECO:0000256" key="4">
    <source>
        <dbReference type="ARBA" id="ARBA00022692"/>
    </source>
</evidence>
<protein>
    <submittedName>
        <fullName evidence="9">Dicarboxylate/amino acid:cation symporter</fullName>
    </submittedName>
</protein>
<name>A0A420EKM5_9SPHN</name>
<evidence type="ECO:0000313" key="9">
    <source>
        <dbReference type="EMBL" id="RKF21154.1"/>
    </source>
</evidence>
<reference evidence="9 10" key="1">
    <citation type="submission" date="2018-09" db="EMBL/GenBank/DDBJ databases">
        <title>Altererythrobacter spongiae sp. nov., isolated from a marine sponge.</title>
        <authorList>
            <person name="Zhuang L."/>
            <person name="Luo L."/>
        </authorList>
    </citation>
    <scope>NUCLEOTIDE SEQUENCE [LARGE SCALE GENOMIC DNA]</scope>
    <source>
        <strain evidence="9 10">HN-Y73</strain>
    </source>
</reference>
<dbReference type="InterPro" id="IPR036458">
    <property type="entry name" value="Na:dicarbo_symporter_sf"/>
</dbReference>
<keyword evidence="10" id="KW-1185">Reference proteome</keyword>
<evidence type="ECO:0000256" key="8">
    <source>
        <dbReference type="SAM" id="Phobius"/>
    </source>
</evidence>
<accession>A0A420EKM5</accession>
<dbReference type="Proteomes" id="UP000284395">
    <property type="component" value="Unassembled WGS sequence"/>
</dbReference>
<dbReference type="SUPFAM" id="SSF118215">
    <property type="entry name" value="Proton glutamate symport protein"/>
    <property type="match status" value="1"/>
</dbReference>
<feature type="transmembrane region" description="Helical" evidence="8">
    <location>
        <begin position="169"/>
        <end position="191"/>
    </location>
</feature>
<dbReference type="PANTHER" id="PTHR42865:SF7">
    <property type="entry name" value="PROTON_GLUTAMATE-ASPARTATE SYMPORTER"/>
    <property type="match status" value="1"/>
</dbReference>
<dbReference type="PRINTS" id="PR00173">
    <property type="entry name" value="EDTRNSPORT"/>
</dbReference>
<keyword evidence="3" id="KW-1003">Cell membrane</keyword>
<evidence type="ECO:0000256" key="7">
    <source>
        <dbReference type="SAM" id="MobiDB-lite"/>
    </source>
</evidence>
<feature type="transmembrane region" description="Helical" evidence="8">
    <location>
        <begin position="74"/>
        <end position="95"/>
    </location>
</feature>
<gene>
    <name evidence="9" type="ORF">D6851_09540</name>
</gene>
<proteinExistence type="predicted"/>
<dbReference type="Pfam" id="PF00375">
    <property type="entry name" value="SDF"/>
    <property type="match status" value="1"/>
</dbReference>
<dbReference type="PANTHER" id="PTHR42865">
    <property type="entry name" value="PROTON/GLUTAMATE-ASPARTATE SYMPORTER"/>
    <property type="match status" value="1"/>
</dbReference>
<dbReference type="AlphaFoldDB" id="A0A420EKM5"/>
<dbReference type="GO" id="GO:0015293">
    <property type="term" value="F:symporter activity"/>
    <property type="evidence" value="ECO:0007669"/>
    <property type="project" value="UniProtKB-KW"/>
</dbReference>
<dbReference type="GO" id="GO:0006835">
    <property type="term" value="P:dicarboxylic acid transport"/>
    <property type="evidence" value="ECO:0007669"/>
    <property type="project" value="TreeGrafter"/>
</dbReference>
<feature type="transmembrane region" description="Helical" evidence="8">
    <location>
        <begin position="243"/>
        <end position="267"/>
    </location>
</feature>
<evidence type="ECO:0000256" key="1">
    <source>
        <dbReference type="ARBA" id="ARBA00004651"/>
    </source>
</evidence>
<keyword evidence="5 8" id="KW-1133">Transmembrane helix</keyword>
<dbReference type="EMBL" id="RAPF01000004">
    <property type="protein sequence ID" value="RKF21154.1"/>
    <property type="molecule type" value="Genomic_DNA"/>
</dbReference>
<feature type="transmembrane region" description="Helical" evidence="8">
    <location>
        <begin position="212"/>
        <end position="237"/>
    </location>
</feature>
<dbReference type="InterPro" id="IPR001991">
    <property type="entry name" value="Na-dicarboxylate_symporter"/>
</dbReference>
<keyword evidence="4 8" id="KW-0812">Transmembrane</keyword>
<dbReference type="GO" id="GO:0005886">
    <property type="term" value="C:plasma membrane"/>
    <property type="evidence" value="ECO:0007669"/>
    <property type="project" value="UniProtKB-SubCell"/>
</dbReference>
<sequence length="442" mass="46912">MTSADSSFGNRGYKGQEQLPPSSGSRWPRLRSHMLLLAGFVIGTGAGTLVEVFYPDHPLTSQLLIWFVRPIEQIFLGTLFLLIVPLLFSAIVSGVARAYGNVGMPGLVFTTLAYMLAVSASAAVIGLAMANLFRPGDGIPLEIGQQLLGARSQSLPQSLLGLAPALRSINGVVAGMVILSFTIGGILPLVRRHNRRRLLTACETLYAIGMRILALVTMFAPLAVACFMFDLAVMFGWNLLLYLSAYVGVVIAALALQIVLSFFAVVWMRGEMSPFAFLRCVHEAALIAFSTSSSNATLPTALKVAETDLHLPDKVVRPVLGMGTVANQSGTTIYVAVTVLFVGQFFGMDLTLDRQALVFVVATLAGMGTIGVPAGGLPIVATLLTLTGLPPEGIGLVIGVDRLLDMFRTLVNVVGDLAIAVAITHQSVAATEEPSPVSRDMR</sequence>
<evidence type="ECO:0000256" key="2">
    <source>
        <dbReference type="ARBA" id="ARBA00022448"/>
    </source>
</evidence>
<organism evidence="9 10">
    <name type="scientific">Altericroceibacterium spongiae</name>
    <dbReference type="NCBI Taxonomy" id="2320269"/>
    <lineage>
        <taxon>Bacteria</taxon>
        <taxon>Pseudomonadati</taxon>
        <taxon>Pseudomonadota</taxon>
        <taxon>Alphaproteobacteria</taxon>
        <taxon>Sphingomonadales</taxon>
        <taxon>Erythrobacteraceae</taxon>
        <taxon>Altericroceibacterium</taxon>
    </lineage>
</organism>
<evidence type="ECO:0000256" key="6">
    <source>
        <dbReference type="ARBA" id="ARBA00023136"/>
    </source>
</evidence>
<evidence type="ECO:0000313" key="10">
    <source>
        <dbReference type="Proteomes" id="UP000284395"/>
    </source>
</evidence>
<comment type="caution">
    <text evidence="9">The sequence shown here is derived from an EMBL/GenBank/DDBJ whole genome shotgun (WGS) entry which is preliminary data.</text>
</comment>
<keyword evidence="6 8" id="KW-0472">Membrane</keyword>
<feature type="transmembrane region" description="Helical" evidence="8">
    <location>
        <begin position="107"/>
        <end position="130"/>
    </location>
</feature>
<dbReference type="RefSeq" id="WP_120324651.1">
    <property type="nucleotide sequence ID" value="NZ_RAPF01000004.1"/>
</dbReference>
<comment type="subcellular location">
    <subcellularLocation>
        <location evidence="1">Cell membrane</location>
        <topology evidence="1">Multi-pass membrane protein</topology>
    </subcellularLocation>
</comment>
<feature type="transmembrane region" description="Helical" evidence="8">
    <location>
        <begin position="356"/>
        <end position="381"/>
    </location>
</feature>
<dbReference type="Gene3D" id="1.10.3860.10">
    <property type="entry name" value="Sodium:dicarboxylate symporter"/>
    <property type="match status" value="1"/>
</dbReference>
<feature type="region of interest" description="Disordered" evidence="7">
    <location>
        <begin position="1"/>
        <end position="25"/>
    </location>
</feature>